<name>A0A4U9HPT7_SERRU</name>
<dbReference type="EMBL" id="LR590463">
    <property type="protein sequence ID" value="VTP65815.1"/>
    <property type="molecule type" value="Genomic_DNA"/>
</dbReference>
<evidence type="ECO:0000313" key="2">
    <source>
        <dbReference type="Proteomes" id="UP000307968"/>
    </source>
</evidence>
<accession>A0A4U9HPT7</accession>
<sequence length="102" mass="11346">MLGRAVNPFRSDSMENYLNTATLTNDETAHIRARHPQETAVYGRGIMDALMRAGISTFPEPGLEAKQQEAGQHIQRAFAPLFKHTHGKESTLSLLQKISGRK</sequence>
<dbReference type="Proteomes" id="UP000307968">
    <property type="component" value="Chromosome"/>
</dbReference>
<organism evidence="1 2">
    <name type="scientific">Serratia rubidaea</name>
    <name type="common">Serratia marinorubra</name>
    <dbReference type="NCBI Taxonomy" id="61652"/>
    <lineage>
        <taxon>Bacteria</taxon>
        <taxon>Pseudomonadati</taxon>
        <taxon>Pseudomonadota</taxon>
        <taxon>Gammaproteobacteria</taxon>
        <taxon>Enterobacterales</taxon>
        <taxon>Yersiniaceae</taxon>
        <taxon>Serratia</taxon>
    </lineage>
</organism>
<evidence type="ECO:0000313" key="1">
    <source>
        <dbReference type="EMBL" id="VTP65815.1"/>
    </source>
</evidence>
<dbReference type="AlphaFoldDB" id="A0A4U9HPT7"/>
<reference evidence="1 2" key="1">
    <citation type="submission" date="2019-05" db="EMBL/GenBank/DDBJ databases">
        <authorList>
            <consortium name="Pathogen Informatics"/>
        </authorList>
    </citation>
    <scope>NUCLEOTIDE SEQUENCE [LARGE SCALE GENOMIC DNA]</scope>
    <source>
        <strain evidence="1 2">NCTC12971</strain>
    </source>
</reference>
<proteinExistence type="predicted"/>
<gene>
    <name evidence="1" type="ORF">NCTC12971_04271</name>
</gene>
<protein>
    <submittedName>
        <fullName evidence="1">Uncharacterized protein</fullName>
    </submittedName>
</protein>